<evidence type="ECO:0008006" key="8">
    <source>
        <dbReference type="Google" id="ProtNLM"/>
    </source>
</evidence>
<organism evidence="6 7">
    <name type="scientific">Eruca vesicaria subsp. sativa</name>
    <name type="common">Garden rocket</name>
    <name type="synonym">Eruca sativa</name>
    <dbReference type="NCBI Taxonomy" id="29727"/>
    <lineage>
        <taxon>Eukaryota</taxon>
        <taxon>Viridiplantae</taxon>
        <taxon>Streptophyta</taxon>
        <taxon>Embryophyta</taxon>
        <taxon>Tracheophyta</taxon>
        <taxon>Spermatophyta</taxon>
        <taxon>Magnoliopsida</taxon>
        <taxon>eudicotyledons</taxon>
        <taxon>Gunneridae</taxon>
        <taxon>Pentapetalae</taxon>
        <taxon>rosids</taxon>
        <taxon>malvids</taxon>
        <taxon>Brassicales</taxon>
        <taxon>Brassicaceae</taxon>
        <taxon>Brassiceae</taxon>
        <taxon>Eruca</taxon>
    </lineage>
</organism>
<feature type="transmembrane region" description="Helical" evidence="5">
    <location>
        <begin position="70"/>
        <end position="90"/>
    </location>
</feature>
<proteinExistence type="predicted"/>
<keyword evidence="2 5" id="KW-1133">Transmembrane helix</keyword>
<dbReference type="AlphaFoldDB" id="A0ABC8KK33"/>
<comment type="caution">
    <text evidence="6">The sequence shown here is derived from an EMBL/GenBank/DDBJ whole genome shotgun (WGS) entry which is preliminary data.</text>
</comment>
<protein>
    <recommendedName>
        <fullName evidence="8">WAT1-related protein</fullName>
    </recommendedName>
</protein>
<evidence type="ECO:0000313" key="6">
    <source>
        <dbReference type="EMBL" id="CAH8359149.1"/>
    </source>
</evidence>
<evidence type="ECO:0000256" key="3">
    <source>
        <dbReference type="ARBA" id="ARBA00023136"/>
    </source>
</evidence>
<sequence length="199" mass="20880">MDILESVNFKKVRSIAKVVGTVITVSGALLMTLYKGPIVDFIKFGGGGGGGGSAGGSHGGAVSAALDKHWVLGTLMLLGRTFGWAGFFILQSFTLKEYPAELSLTALICLMGTLEGTAISLVTVRDLSAWKIGFDSNLFAAAYSGKGKDKRMMDDDEISKGLPVKSPVKVVDAGKVLAGESEMKTKEGQETNKATQAEI</sequence>
<evidence type="ECO:0000256" key="4">
    <source>
        <dbReference type="SAM" id="MobiDB-lite"/>
    </source>
</evidence>
<evidence type="ECO:0000256" key="2">
    <source>
        <dbReference type="ARBA" id="ARBA00022989"/>
    </source>
</evidence>
<evidence type="ECO:0000256" key="5">
    <source>
        <dbReference type="SAM" id="Phobius"/>
    </source>
</evidence>
<evidence type="ECO:0000313" key="7">
    <source>
        <dbReference type="Proteomes" id="UP001642260"/>
    </source>
</evidence>
<feature type="compositionally biased region" description="Basic and acidic residues" evidence="4">
    <location>
        <begin position="181"/>
        <end position="190"/>
    </location>
</feature>
<accession>A0ABC8KK33</accession>
<dbReference type="PANTHER" id="PTHR31218">
    <property type="entry name" value="WAT1-RELATED PROTEIN"/>
    <property type="match status" value="1"/>
</dbReference>
<keyword evidence="1 5" id="KW-0812">Transmembrane</keyword>
<name>A0ABC8KK33_ERUVS</name>
<feature type="transmembrane region" description="Helical" evidence="5">
    <location>
        <begin position="102"/>
        <end position="124"/>
    </location>
</feature>
<evidence type="ECO:0000256" key="1">
    <source>
        <dbReference type="ARBA" id="ARBA00022692"/>
    </source>
</evidence>
<feature type="region of interest" description="Disordered" evidence="4">
    <location>
        <begin position="179"/>
        <end position="199"/>
    </location>
</feature>
<dbReference type="EMBL" id="CAKOAT010260709">
    <property type="protein sequence ID" value="CAH8359149.1"/>
    <property type="molecule type" value="Genomic_DNA"/>
</dbReference>
<keyword evidence="7" id="KW-1185">Reference proteome</keyword>
<dbReference type="Proteomes" id="UP001642260">
    <property type="component" value="Unassembled WGS sequence"/>
</dbReference>
<gene>
    <name evidence="6" type="ORF">ERUC_LOCUS24905</name>
</gene>
<keyword evidence="3 5" id="KW-0472">Membrane</keyword>
<dbReference type="InterPro" id="IPR030184">
    <property type="entry name" value="WAT1-related"/>
</dbReference>
<reference evidence="6 7" key="1">
    <citation type="submission" date="2022-03" db="EMBL/GenBank/DDBJ databases">
        <authorList>
            <person name="Macdonald S."/>
            <person name="Ahmed S."/>
            <person name="Newling K."/>
        </authorList>
    </citation>
    <scope>NUCLEOTIDE SEQUENCE [LARGE SCALE GENOMIC DNA]</scope>
</reference>
<feature type="transmembrane region" description="Helical" evidence="5">
    <location>
        <begin position="15"/>
        <end position="34"/>
    </location>
</feature>